<proteinExistence type="predicted"/>
<dbReference type="InterPro" id="IPR037522">
    <property type="entry name" value="HD_GYP_dom"/>
</dbReference>
<evidence type="ECO:0000259" key="1">
    <source>
        <dbReference type="PROSITE" id="PS50110"/>
    </source>
</evidence>
<feature type="domain" description="Response regulatory" evidence="1">
    <location>
        <begin position="30"/>
        <end position="145"/>
    </location>
</feature>
<dbReference type="PANTHER" id="PTHR45228:SF8">
    <property type="entry name" value="TWO-COMPONENT RESPONSE REGULATOR-RELATED"/>
    <property type="match status" value="1"/>
</dbReference>
<gene>
    <name evidence="3" type="primary">rpfG</name>
    <name evidence="3" type="ORF">SCFA_40036</name>
</gene>
<dbReference type="InterPro" id="IPR003607">
    <property type="entry name" value="HD/PDEase_dom"/>
</dbReference>
<dbReference type="CDD" id="cd00077">
    <property type="entry name" value="HDc"/>
    <property type="match status" value="1"/>
</dbReference>
<dbReference type="PROSITE" id="PS50110">
    <property type="entry name" value="RESPONSE_REGULATORY"/>
    <property type="match status" value="1"/>
</dbReference>
<dbReference type="CDD" id="cd17569">
    <property type="entry name" value="REC_HupR-like"/>
    <property type="match status" value="1"/>
</dbReference>
<accession>A0A485M2Z8</accession>
<dbReference type="GO" id="GO:0071111">
    <property type="term" value="F:cyclic-guanylate-specific phosphodiesterase activity"/>
    <property type="evidence" value="ECO:0007669"/>
    <property type="project" value="UniProtKB-EC"/>
</dbReference>
<dbReference type="SUPFAM" id="SSF52172">
    <property type="entry name" value="CheY-like"/>
    <property type="match status" value="1"/>
</dbReference>
<dbReference type="EC" id="3.1.4.52" evidence="3"/>
<dbReference type="AlphaFoldDB" id="A0A485M2Z8"/>
<dbReference type="InterPro" id="IPR052020">
    <property type="entry name" value="Cyclic_di-GMP/3'3'-cGAMP_PDE"/>
</dbReference>
<dbReference type="Gene3D" id="3.40.50.2300">
    <property type="match status" value="1"/>
</dbReference>
<feature type="domain" description="HD-GYP" evidence="2">
    <location>
        <begin position="154"/>
        <end position="348"/>
    </location>
</feature>
<reference evidence="3" key="1">
    <citation type="submission" date="2019-03" db="EMBL/GenBank/DDBJ databases">
        <authorList>
            <person name="Hao L."/>
        </authorList>
    </citation>
    <scope>NUCLEOTIDE SEQUENCE</scope>
</reference>
<evidence type="ECO:0000313" key="3">
    <source>
        <dbReference type="EMBL" id="VFU15158.1"/>
    </source>
</evidence>
<dbReference type="Pfam" id="PF13487">
    <property type="entry name" value="HD_5"/>
    <property type="match status" value="1"/>
</dbReference>
<dbReference type="SUPFAM" id="SSF109604">
    <property type="entry name" value="HD-domain/PDEase-like"/>
    <property type="match status" value="1"/>
</dbReference>
<evidence type="ECO:0000259" key="2">
    <source>
        <dbReference type="PROSITE" id="PS51832"/>
    </source>
</evidence>
<keyword evidence="3" id="KW-0378">Hydrolase</keyword>
<dbReference type="EMBL" id="CAADRM010000103">
    <property type="protein sequence ID" value="VFU15158.1"/>
    <property type="molecule type" value="Genomic_DNA"/>
</dbReference>
<organism evidence="3">
    <name type="scientific">anaerobic digester metagenome</name>
    <dbReference type="NCBI Taxonomy" id="1263854"/>
    <lineage>
        <taxon>unclassified sequences</taxon>
        <taxon>metagenomes</taxon>
        <taxon>ecological metagenomes</taxon>
    </lineage>
</organism>
<dbReference type="Pfam" id="PF00072">
    <property type="entry name" value="Response_reg"/>
    <property type="match status" value="1"/>
</dbReference>
<dbReference type="InterPro" id="IPR001789">
    <property type="entry name" value="Sig_transdc_resp-reg_receiver"/>
</dbReference>
<dbReference type="InterPro" id="IPR006675">
    <property type="entry name" value="HDIG_dom"/>
</dbReference>
<dbReference type="InterPro" id="IPR011006">
    <property type="entry name" value="CheY-like_superfamily"/>
</dbReference>
<dbReference type="PROSITE" id="PS51832">
    <property type="entry name" value="HD_GYP"/>
    <property type="match status" value="1"/>
</dbReference>
<name>A0A485M2Z8_9ZZZZ</name>
<dbReference type="Gene3D" id="1.10.3210.10">
    <property type="entry name" value="Hypothetical protein af1432"/>
    <property type="match status" value="1"/>
</dbReference>
<dbReference type="PANTHER" id="PTHR45228">
    <property type="entry name" value="CYCLIC DI-GMP PHOSPHODIESTERASE TM_0186-RELATED"/>
    <property type="match status" value="1"/>
</dbReference>
<dbReference type="SMART" id="SM00448">
    <property type="entry name" value="REC"/>
    <property type="match status" value="1"/>
</dbReference>
<protein>
    <submittedName>
        <fullName evidence="3">Cyclic di-GMP phosphodiesterase response regulator RpfG</fullName>
        <ecNumber evidence="3">3.1.4.52</ecNumber>
    </submittedName>
</protein>
<dbReference type="SMART" id="SM00471">
    <property type="entry name" value="HDc"/>
    <property type="match status" value="1"/>
</dbReference>
<dbReference type="GO" id="GO:0000160">
    <property type="term" value="P:phosphorelay signal transduction system"/>
    <property type="evidence" value="ECO:0007669"/>
    <property type="project" value="InterPro"/>
</dbReference>
<dbReference type="NCBIfam" id="TIGR00277">
    <property type="entry name" value="HDIG"/>
    <property type="match status" value="1"/>
</dbReference>
<sequence>MEKIVALLAREISFNIFLNWDEKDTVMTEEILFVDDEDFILDIVKAIFEQEGIPVLTARSGEEALKILKTHEIAVLISDHHMPGMMGVDLLSQVKTISPDTVKILVTGFADLDTAMEAINRAEVFRFIVKPWENTQLVGLVKDALRRYRLIKSIVRGDEATMLSLVRALELKDSYTKGHSERVARYAMSIARKLNLPGETVKAIQYGSWLHDCGKIGVSENILNCEGPLDDAEIHIMRNHPLWGADVARQARLTEAVVNIVLSHHERFDGKGYPAGLKDGDIPLEARIVAVADIYDALITKRPYRKAYDRDKAMEMLVSMKGNVLDPELVDVFCDILSQENSSPGSGQ</sequence>